<dbReference type="InterPro" id="IPR001647">
    <property type="entry name" value="HTH_TetR"/>
</dbReference>
<sequence>MKARPTAPERTPEPEGLLERAVSAAVDGVDDSDDIRTRVVDAACEQFGVMGVRRSTMDDVARRAKVSRITVYRRFATKDVLVEQVILREFRRYFESFRTDIRDARTAADRVVLGFVSSLRVIRGNPIIGDLLAAEPEILVGSMIGERGRSVAMVRQFVAGQLRREQAAGHVSTEVDADVVAELMVRISASFLAVPSQIIDLDDDEQLASLARRYLVPMLEPGRN</sequence>
<dbReference type="Gene3D" id="1.10.357.10">
    <property type="entry name" value="Tetracycline Repressor, domain 2"/>
    <property type="match status" value="1"/>
</dbReference>
<comment type="caution">
    <text evidence="6">The sequence shown here is derived from an EMBL/GenBank/DDBJ whole genome shotgun (WGS) entry which is preliminary data.</text>
</comment>
<reference evidence="7" key="1">
    <citation type="journal article" date="2019" name="Int. J. Syst. Evol. Microbiol.">
        <title>The Global Catalogue of Microorganisms (GCM) 10K type strain sequencing project: providing services to taxonomists for standard genome sequencing and annotation.</title>
        <authorList>
            <consortium name="The Broad Institute Genomics Platform"/>
            <consortium name="The Broad Institute Genome Sequencing Center for Infectious Disease"/>
            <person name="Wu L."/>
            <person name="Ma J."/>
        </authorList>
    </citation>
    <scope>NUCLEOTIDE SEQUENCE [LARGE SCALE GENOMIC DNA]</scope>
    <source>
        <strain evidence="7">JCM 18298</strain>
    </source>
</reference>
<evidence type="ECO:0000313" key="7">
    <source>
        <dbReference type="Proteomes" id="UP001500603"/>
    </source>
</evidence>
<evidence type="ECO:0000256" key="3">
    <source>
        <dbReference type="ARBA" id="ARBA00023163"/>
    </source>
</evidence>
<keyword evidence="3" id="KW-0804">Transcription</keyword>
<evidence type="ECO:0000259" key="5">
    <source>
        <dbReference type="PROSITE" id="PS50977"/>
    </source>
</evidence>
<dbReference type="PANTHER" id="PTHR30055">
    <property type="entry name" value="HTH-TYPE TRANSCRIPTIONAL REGULATOR RUTR"/>
    <property type="match status" value="1"/>
</dbReference>
<dbReference type="EMBL" id="BAABJM010000004">
    <property type="protein sequence ID" value="GAA5061291.1"/>
    <property type="molecule type" value="Genomic_DNA"/>
</dbReference>
<evidence type="ECO:0000256" key="1">
    <source>
        <dbReference type="ARBA" id="ARBA00023015"/>
    </source>
</evidence>
<dbReference type="PRINTS" id="PR00455">
    <property type="entry name" value="HTHTETR"/>
</dbReference>
<dbReference type="Proteomes" id="UP001500603">
    <property type="component" value="Unassembled WGS sequence"/>
</dbReference>
<protein>
    <submittedName>
        <fullName evidence="6">TetR/AcrR family transcriptional regulator</fullName>
    </submittedName>
</protein>
<proteinExistence type="predicted"/>
<keyword evidence="1" id="KW-0805">Transcription regulation</keyword>
<keyword evidence="7" id="KW-1185">Reference proteome</keyword>
<evidence type="ECO:0000256" key="4">
    <source>
        <dbReference type="PROSITE-ProRule" id="PRU00335"/>
    </source>
</evidence>
<organism evidence="6 7">
    <name type="scientific">Nocardia callitridis</name>
    <dbReference type="NCBI Taxonomy" id="648753"/>
    <lineage>
        <taxon>Bacteria</taxon>
        <taxon>Bacillati</taxon>
        <taxon>Actinomycetota</taxon>
        <taxon>Actinomycetes</taxon>
        <taxon>Mycobacteriales</taxon>
        <taxon>Nocardiaceae</taxon>
        <taxon>Nocardia</taxon>
    </lineage>
</organism>
<dbReference type="PANTHER" id="PTHR30055:SF234">
    <property type="entry name" value="HTH-TYPE TRANSCRIPTIONAL REGULATOR BETI"/>
    <property type="match status" value="1"/>
</dbReference>
<evidence type="ECO:0000256" key="2">
    <source>
        <dbReference type="ARBA" id="ARBA00023125"/>
    </source>
</evidence>
<dbReference type="PROSITE" id="PS50977">
    <property type="entry name" value="HTH_TETR_2"/>
    <property type="match status" value="1"/>
</dbReference>
<feature type="domain" description="HTH tetR-type" evidence="5">
    <location>
        <begin position="33"/>
        <end position="93"/>
    </location>
</feature>
<dbReference type="InterPro" id="IPR009057">
    <property type="entry name" value="Homeodomain-like_sf"/>
</dbReference>
<keyword evidence="2 4" id="KW-0238">DNA-binding</keyword>
<dbReference type="RefSeq" id="WP_345497467.1">
    <property type="nucleotide sequence ID" value="NZ_BAABJM010000004.1"/>
</dbReference>
<gene>
    <name evidence="6" type="ORF">GCM10023318_43680</name>
</gene>
<dbReference type="SUPFAM" id="SSF46689">
    <property type="entry name" value="Homeodomain-like"/>
    <property type="match status" value="1"/>
</dbReference>
<accession>A0ABP9KLL5</accession>
<dbReference type="Pfam" id="PF00440">
    <property type="entry name" value="TetR_N"/>
    <property type="match status" value="1"/>
</dbReference>
<evidence type="ECO:0000313" key="6">
    <source>
        <dbReference type="EMBL" id="GAA5061291.1"/>
    </source>
</evidence>
<feature type="DNA-binding region" description="H-T-H motif" evidence="4">
    <location>
        <begin position="56"/>
        <end position="75"/>
    </location>
</feature>
<name>A0ABP9KLL5_9NOCA</name>
<dbReference type="InterPro" id="IPR050109">
    <property type="entry name" value="HTH-type_TetR-like_transc_reg"/>
</dbReference>